<evidence type="ECO:0000313" key="2">
    <source>
        <dbReference type="EMBL" id="CDW47944.1"/>
    </source>
</evidence>
<sequence>MKATLHNAYYSQKGGRCRSLFVHRRDLSIYFGFVVVVDMLRNIVSKKWSQKKKLTYL</sequence>
<accession>A0A0K2VBS5</accession>
<feature type="transmembrane region" description="Helical" evidence="1">
    <location>
        <begin position="27"/>
        <end position="44"/>
    </location>
</feature>
<keyword evidence="1" id="KW-0472">Membrane</keyword>
<keyword evidence="1" id="KW-0812">Transmembrane</keyword>
<evidence type="ECO:0000256" key="1">
    <source>
        <dbReference type="SAM" id="Phobius"/>
    </source>
</evidence>
<organism evidence="2">
    <name type="scientific">Lepeophtheirus salmonis</name>
    <name type="common">Salmon louse</name>
    <name type="synonym">Caligus salmonis</name>
    <dbReference type="NCBI Taxonomy" id="72036"/>
    <lineage>
        <taxon>Eukaryota</taxon>
        <taxon>Metazoa</taxon>
        <taxon>Ecdysozoa</taxon>
        <taxon>Arthropoda</taxon>
        <taxon>Crustacea</taxon>
        <taxon>Multicrustacea</taxon>
        <taxon>Hexanauplia</taxon>
        <taxon>Copepoda</taxon>
        <taxon>Siphonostomatoida</taxon>
        <taxon>Caligidae</taxon>
        <taxon>Lepeophtheirus</taxon>
    </lineage>
</organism>
<reference evidence="2" key="1">
    <citation type="submission" date="2014-05" db="EMBL/GenBank/DDBJ databases">
        <authorList>
            <person name="Chronopoulou M."/>
        </authorList>
    </citation>
    <scope>NUCLEOTIDE SEQUENCE</scope>
    <source>
        <tissue evidence="2">Whole organism</tissue>
    </source>
</reference>
<protein>
    <submittedName>
        <fullName evidence="2">Uncharacterized protein</fullName>
    </submittedName>
</protein>
<proteinExistence type="predicted"/>
<dbReference type="AlphaFoldDB" id="A0A0K2VBS5"/>
<name>A0A0K2VBS5_LEPSM</name>
<dbReference type="EMBL" id="HACA01030583">
    <property type="protein sequence ID" value="CDW47944.1"/>
    <property type="molecule type" value="Transcribed_RNA"/>
</dbReference>
<keyword evidence="1" id="KW-1133">Transmembrane helix</keyword>